<feature type="compositionally biased region" description="Polar residues" evidence="4">
    <location>
        <begin position="459"/>
        <end position="469"/>
    </location>
</feature>
<dbReference type="Pfam" id="PF00370">
    <property type="entry name" value="FGGY_N"/>
    <property type="match status" value="1"/>
</dbReference>
<evidence type="ECO:0000313" key="7">
    <source>
        <dbReference type="EMBL" id="PUZ25912.1"/>
    </source>
</evidence>
<feature type="region of interest" description="Disordered" evidence="4">
    <location>
        <begin position="450"/>
        <end position="469"/>
    </location>
</feature>
<proteinExistence type="inferred from homology"/>
<gene>
    <name evidence="7" type="ORF">DCC81_16825</name>
</gene>
<keyword evidence="8" id="KW-1185">Reference proteome</keyword>
<dbReference type="Gene3D" id="3.30.420.40">
    <property type="match status" value="2"/>
</dbReference>
<feature type="domain" description="Carbohydrate kinase FGGY N-terminal" evidence="5">
    <location>
        <begin position="6"/>
        <end position="221"/>
    </location>
</feature>
<dbReference type="GO" id="GO:0004370">
    <property type="term" value="F:glycerol kinase activity"/>
    <property type="evidence" value="ECO:0007669"/>
    <property type="project" value="TreeGrafter"/>
</dbReference>
<dbReference type="SUPFAM" id="SSF53067">
    <property type="entry name" value="Actin-like ATPase domain"/>
    <property type="match status" value="2"/>
</dbReference>
<sequence>MQRIPVIVIFDIGKTNKKCLLFDTHYQLVKEHSVQLPEVPDEDGYPAEDVHALGAWVRNTFRELQQLGEYEIRAVNFSGYGASFVWLDEQGKPVAPLYNYLKPYPEALEQQFAATYGTAAKVARETASPVLGSLNSGMQLYRMKQEQPATYARARYCLHLPQYLSYLLTGQAFTDITSIGCHTRLWNFTANAYHHWVTAEGLPDKLAPLHAADEALHVAVNGREISAGIGLHDSSAALIPYLSGFHEPFVLLSTGTWCISLNPFNHTPLTDAELQQDCLCYLDYKGRPVKASRLFAGHGHEQLVKALAKHYNKPLHYYRTVWYDPLLAAGLQPGALEGLTLARLEQYPDYETAYHQWVVSLMALQKRSLELVLENAPVKRIFVDGGFSGNPLFMHLLAAAFPQVEVYAAAMPQASALGAALAIHTAWNDKPLPADLIELKYYAAPAPQALVPPEGGPGSENSTPGNEYP</sequence>
<dbReference type="GO" id="GO:0005829">
    <property type="term" value="C:cytosol"/>
    <property type="evidence" value="ECO:0007669"/>
    <property type="project" value="TreeGrafter"/>
</dbReference>
<evidence type="ECO:0000256" key="1">
    <source>
        <dbReference type="ARBA" id="ARBA00009156"/>
    </source>
</evidence>
<dbReference type="OrthoDB" id="9786272at2"/>
<dbReference type="InterPro" id="IPR043129">
    <property type="entry name" value="ATPase_NBD"/>
</dbReference>
<dbReference type="InterPro" id="IPR049382">
    <property type="entry name" value="FGGY_C_2"/>
</dbReference>
<feature type="domain" description="Carbohydrate kinase FGGY C-terminal" evidence="6">
    <location>
        <begin position="247"/>
        <end position="425"/>
    </location>
</feature>
<comment type="caution">
    <text evidence="7">The sequence shown here is derived from an EMBL/GenBank/DDBJ whole genome shotgun (WGS) entry which is preliminary data.</text>
</comment>
<dbReference type="Proteomes" id="UP000244450">
    <property type="component" value="Unassembled WGS sequence"/>
</dbReference>
<dbReference type="RefSeq" id="WP_108687751.1">
    <property type="nucleotide sequence ID" value="NZ_QCYK01000002.1"/>
</dbReference>
<accession>A0A2T7BI16</accession>
<evidence type="ECO:0000313" key="8">
    <source>
        <dbReference type="Proteomes" id="UP000244450"/>
    </source>
</evidence>
<dbReference type="PANTHER" id="PTHR10196">
    <property type="entry name" value="SUGAR KINASE"/>
    <property type="match status" value="1"/>
</dbReference>
<comment type="similarity">
    <text evidence="1">Belongs to the FGGY kinase family.</text>
</comment>
<dbReference type="EMBL" id="QCYK01000002">
    <property type="protein sequence ID" value="PUZ25912.1"/>
    <property type="molecule type" value="Genomic_DNA"/>
</dbReference>
<dbReference type="Pfam" id="PF21546">
    <property type="entry name" value="FGGY_C_2"/>
    <property type="match status" value="1"/>
</dbReference>
<name>A0A2T7BI16_9BACT</name>
<dbReference type="CDD" id="cd07772">
    <property type="entry name" value="ASKHA_NBD_FGGY_NaCK-like"/>
    <property type="match status" value="1"/>
</dbReference>
<dbReference type="AlphaFoldDB" id="A0A2T7BI16"/>
<keyword evidence="3 7" id="KW-0418">Kinase</keyword>
<evidence type="ECO:0000256" key="3">
    <source>
        <dbReference type="ARBA" id="ARBA00022777"/>
    </source>
</evidence>
<organism evidence="7 8">
    <name type="scientific">Chitinophaga parva</name>
    <dbReference type="NCBI Taxonomy" id="2169414"/>
    <lineage>
        <taxon>Bacteria</taxon>
        <taxon>Pseudomonadati</taxon>
        <taxon>Bacteroidota</taxon>
        <taxon>Chitinophagia</taxon>
        <taxon>Chitinophagales</taxon>
        <taxon>Chitinophagaceae</taxon>
        <taxon>Chitinophaga</taxon>
    </lineage>
</organism>
<evidence type="ECO:0000256" key="2">
    <source>
        <dbReference type="ARBA" id="ARBA00022679"/>
    </source>
</evidence>
<evidence type="ECO:0000259" key="6">
    <source>
        <dbReference type="Pfam" id="PF21546"/>
    </source>
</evidence>
<dbReference type="GO" id="GO:0019301">
    <property type="term" value="P:rhamnose catabolic process"/>
    <property type="evidence" value="ECO:0007669"/>
    <property type="project" value="TreeGrafter"/>
</dbReference>
<dbReference type="PANTHER" id="PTHR10196:SF93">
    <property type="entry name" value="L-RHAMNULOKINASE"/>
    <property type="match status" value="1"/>
</dbReference>
<reference evidence="7 8" key="1">
    <citation type="submission" date="2018-04" db="EMBL/GenBank/DDBJ databases">
        <title>Chitinophaga fuyangensis sp. nov., isolated from soil in a chemical factory.</title>
        <authorList>
            <person name="Chen K."/>
        </authorList>
    </citation>
    <scope>NUCLEOTIDE SEQUENCE [LARGE SCALE GENOMIC DNA]</scope>
    <source>
        <strain evidence="7 8">LY-1</strain>
    </source>
</reference>
<dbReference type="InterPro" id="IPR018484">
    <property type="entry name" value="FGGY_N"/>
</dbReference>
<dbReference type="GO" id="GO:0006071">
    <property type="term" value="P:glycerol metabolic process"/>
    <property type="evidence" value="ECO:0007669"/>
    <property type="project" value="TreeGrafter"/>
</dbReference>
<evidence type="ECO:0000259" key="5">
    <source>
        <dbReference type="Pfam" id="PF00370"/>
    </source>
</evidence>
<protein>
    <submittedName>
        <fullName evidence="7">Carbohydrate kinase</fullName>
    </submittedName>
</protein>
<keyword evidence="2" id="KW-0808">Transferase</keyword>
<evidence type="ECO:0000256" key="4">
    <source>
        <dbReference type="SAM" id="MobiDB-lite"/>
    </source>
</evidence>